<sequence length="143" mass="16739">FWWTFWEGPPDIFIEVKTPEEGQLLGKSSTYKPTESGTTINLSVEYMEAGEVEVLPEEEKRYDVELALKLAIYCRDCWNEDHPNYFDFGSARGFTEDFDDGMVIAFQGSEYQDWRNTHFNAWKKPVSWLPAIKIEGDWWPVVP</sequence>
<evidence type="ECO:0000313" key="1">
    <source>
        <dbReference type="EMBL" id="GAG50542.1"/>
    </source>
</evidence>
<proteinExistence type="predicted"/>
<name>X0YV65_9ZZZZ</name>
<gene>
    <name evidence="1" type="ORF">S01H1_84105</name>
</gene>
<feature type="non-terminal residue" evidence="1">
    <location>
        <position position="143"/>
    </location>
</feature>
<dbReference type="EMBL" id="BARS01057340">
    <property type="protein sequence ID" value="GAG50542.1"/>
    <property type="molecule type" value="Genomic_DNA"/>
</dbReference>
<accession>X0YV65</accession>
<reference evidence="1" key="1">
    <citation type="journal article" date="2014" name="Front. Microbiol.">
        <title>High frequency of phylogenetically diverse reductive dehalogenase-homologous genes in deep subseafloor sedimentary metagenomes.</title>
        <authorList>
            <person name="Kawai M."/>
            <person name="Futagami T."/>
            <person name="Toyoda A."/>
            <person name="Takaki Y."/>
            <person name="Nishi S."/>
            <person name="Hori S."/>
            <person name="Arai W."/>
            <person name="Tsubouchi T."/>
            <person name="Morono Y."/>
            <person name="Uchiyama I."/>
            <person name="Ito T."/>
            <person name="Fujiyama A."/>
            <person name="Inagaki F."/>
            <person name="Takami H."/>
        </authorList>
    </citation>
    <scope>NUCLEOTIDE SEQUENCE</scope>
    <source>
        <strain evidence="1">Expedition CK06-06</strain>
    </source>
</reference>
<organism evidence="1">
    <name type="scientific">marine sediment metagenome</name>
    <dbReference type="NCBI Taxonomy" id="412755"/>
    <lineage>
        <taxon>unclassified sequences</taxon>
        <taxon>metagenomes</taxon>
        <taxon>ecological metagenomes</taxon>
    </lineage>
</organism>
<comment type="caution">
    <text evidence="1">The sequence shown here is derived from an EMBL/GenBank/DDBJ whole genome shotgun (WGS) entry which is preliminary data.</text>
</comment>
<dbReference type="AlphaFoldDB" id="X0YV65"/>
<feature type="non-terminal residue" evidence="1">
    <location>
        <position position="1"/>
    </location>
</feature>
<protein>
    <submittedName>
        <fullName evidence="1">Uncharacterized protein</fullName>
    </submittedName>
</protein>